<evidence type="ECO:0000313" key="1">
    <source>
        <dbReference type="EMBL" id="OXU31722.1"/>
    </source>
</evidence>
<comment type="caution">
    <text evidence="1">The sequence shown here is derived from an EMBL/GenBank/DDBJ whole genome shotgun (WGS) entry which is preliminary data.</text>
</comment>
<dbReference type="AlphaFoldDB" id="A0A232FM32"/>
<name>A0A232FM32_9HYME</name>
<dbReference type="EMBL" id="NNAY01000035">
    <property type="protein sequence ID" value="OXU31722.1"/>
    <property type="molecule type" value="Genomic_DNA"/>
</dbReference>
<reference evidence="1 2" key="1">
    <citation type="journal article" date="2017" name="Curr. Biol.">
        <title>The Evolution of Venom by Co-option of Single-Copy Genes.</title>
        <authorList>
            <person name="Martinson E.O."/>
            <person name="Mrinalini"/>
            <person name="Kelkar Y.D."/>
            <person name="Chang C.H."/>
            <person name="Werren J.H."/>
        </authorList>
    </citation>
    <scope>NUCLEOTIDE SEQUENCE [LARGE SCALE GENOMIC DNA]</scope>
    <source>
        <strain evidence="1 2">Alberta</strain>
        <tissue evidence="1">Whole body</tissue>
    </source>
</reference>
<protein>
    <submittedName>
        <fullName evidence="1">Uncharacterized protein</fullName>
    </submittedName>
</protein>
<dbReference type="Proteomes" id="UP000215335">
    <property type="component" value="Unassembled WGS sequence"/>
</dbReference>
<keyword evidence="2" id="KW-1185">Reference proteome</keyword>
<evidence type="ECO:0000313" key="2">
    <source>
        <dbReference type="Proteomes" id="UP000215335"/>
    </source>
</evidence>
<sequence>MFLLHGLQLPRFCSLEVLLLFIRKNFDINSSKLYKRKEYSSILLKEHRIDIMNKLRLFDLIENLNIEELNYQLQFLTNIMKNSCGSEASTNGLSLTKSYVRKQSEANKKHMHLSLPDICSGYRIIKFSAVLVHTYTYIHTYTGQSIGDALRTLAYLHMHSQFHRLYKRKEYSSILLKEHRIDIMNNLRLFDLIKNFNIEEPNYQLQFLTNIMKNAWGSEAPANGLSLTKSYVRKQSEANKKHMHLSLPDICNGYRIIKSEANKKHMHLSLPDICSGYRIIKFSAVLVHTYTYIHTYTGQSIGDALRTLAYLHMHSQFHRLYKIKEYSSILLKEHRIDIMNKLRLFDLITNLNIEEPNYQLQFLTNIMKNAWGSEAPANGLSLTKSYVRKQSEANKKHMHLSLPDICSRYRIIKNTLVLFGNLNIKKFRDIPSIDIFQIDKITSTSDGFQDDDIDLHILENFMKIDYFEKLKCFILSKGLMQIYVCKKSEKK</sequence>
<proteinExistence type="predicted"/>
<gene>
    <name evidence="1" type="ORF">TSAR_007899</name>
</gene>
<accession>A0A232FM32</accession>
<organism evidence="1 2">
    <name type="scientific">Trichomalopsis sarcophagae</name>
    <dbReference type="NCBI Taxonomy" id="543379"/>
    <lineage>
        <taxon>Eukaryota</taxon>
        <taxon>Metazoa</taxon>
        <taxon>Ecdysozoa</taxon>
        <taxon>Arthropoda</taxon>
        <taxon>Hexapoda</taxon>
        <taxon>Insecta</taxon>
        <taxon>Pterygota</taxon>
        <taxon>Neoptera</taxon>
        <taxon>Endopterygota</taxon>
        <taxon>Hymenoptera</taxon>
        <taxon>Apocrita</taxon>
        <taxon>Proctotrupomorpha</taxon>
        <taxon>Chalcidoidea</taxon>
        <taxon>Pteromalidae</taxon>
        <taxon>Pteromalinae</taxon>
        <taxon>Trichomalopsis</taxon>
    </lineage>
</organism>